<keyword evidence="2 3" id="KW-0833">Ubl conjugation pathway</keyword>
<dbReference type="SUPFAM" id="SSF56204">
    <property type="entry name" value="Hect, E3 ligase catalytic domain"/>
    <property type="match status" value="1"/>
</dbReference>
<dbReference type="SMART" id="SM00213">
    <property type="entry name" value="UBQ"/>
    <property type="match status" value="1"/>
</dbReference>
<feature type="region of interest" description="Disordered" evidence="4">
    <location>
        <begin position="830"/>
        <end position="854"/>
    </location>
</feature>
<dbReference type="Gene3D" id="3.30.2160.10">
    <property type="entry name" value="Hect, E3 ligase catalytic domain"/>
    <property type="match status" value="1"/>
</dbReference>
<dbReference type="Pfam" id="PF00240">
    <property type="entry name" value="ubiquitin"/>
    <property type="match status" value="1"/>
</dbReference>
<feature type="compositionally biased region" description="Basic and acidic residues" evidence="4">
    <location>
        <begin position="830"/>
        <end position="842"/>
    </location>
</feature>
<dbReference type="GO" id="GO:0000209">
    <property type="term" value="P:protein polyubiquitination"/>
    <property type="evidence" value="ECO:0007669"/>
    <property type="project" value="TreeGrafter"/>
</dbReference>
<evidence type="ECO:0000256" key="2">
    <source>
        <dbReference type="ARBA" id="ARBA00022786"/>
    </source>
</evidence>
<feature type="compositionally biased region" description="Basic and acidic residues" evidence="4">
    <location>
        <begin position="413"/>
        <end position="426"/>
    </location>
</feature>
<dbReference type="InterPro" id="IPR019956">
    <property type="entry name" value="Ubiquitin_dom"/>
</dbReference>
<dbReference type="SUPFAM" id="SSF54236">
    <property type="entry name" value="Ubiquitin-like"/>
    <property type="match status" value="1"/>
</dbReference>
<dbReference type="SMART" id="SM00119">
    <property type="entry name" value="HECTc"/>
    <property type="match status" value="1"/>
</dbReference>
<sequence>MMQIFVKTLTGKTITFEVEPTDIVEYIKQKIQNKEGRIPLNQQRLIFSGKQLENSRALSDYNIQQDSTLHLVLRLLGGMRVLANIPLTSRSASSLEEVTLKLEKRLISENARSTDEICLSIGRKLENDHSYRDGVLELADNLDRVSIGSLTEHNIIDKLLNSFSDNVKISTFYDEIIKPFVENEVDWKKSSFGKLIQQLLRELDDALKYYRYHTLNPDQLFSVLSSRFNVKFVAMDNNNQTIRSSVGPCERFRDISRRLARQINRTTLSRDHLSARRRHIPTESLEPETSRRHIVSSSIQQGFSTLEELFADEPEAFTNEPSNKKRRVHQSSSTSSDTQEIEGSTSRNERGEASGTSRRHGIPPLVQHSFLEELFEDEPDLFGDISEYMMGRRSQQVGEGSTNQGEASTSTRNTREDVVTSDKNGTDGEGESEGLFGISRRRLDNSTEATLGGRSNNDGSEEDLDDEQENDGLDESELDESESEVGYFDRAREPVGNQGSNGSSSSLSQSQNSGEVEDELFDDDEQHDLFDPPNDDDDNESYEETDDEIDWHLEFYIDDLRVNFDSTLFEVIYRHLLRTNVEQSKEKFWNNDDEYIIKFKKVVSPFPQFPDHYFPTKLGTGNDAYVELVTRFMAILHSIYADAVSVDKYDPSPFVSQELETHIDIVVNPVSILTRVFPDAFLKICSEVPFVLNPMKRHEFFIGKTFGLLYPERFGIDINNARKVLNLIRQVLPGPMQATPSISMDNLFGWVRQYFEKYAVTGSRLSVQFEGVGGIGDGVAREFFSKLSLEFSQICRKMWVHDVKYKKPYKPSDPIDNDYGLYPALMNDQIDEKPDGESKEGVESVDESNEVPKKETLKSEELSVLENFKLLGQYVAKVIYDDRMIILRLNRTFIDILLHPEHLLRKLPRGTDLNEQDCLKVADLIDSVYPSFGSSIRKLLNNNDLDEKDCIPYDIMTGRTTSVVGPDGKKREQPYNIDNGNDSDEWVTRKNIGRYVAACRDWFFDRGIALQSKAFKEGFNRVFPIEVMREYTATEFALYFLHQGGDGDWSIETLRQYVQSYDQNTTNEEVEKVIQIMAEYDTDNRKKFLRFATGSSKLPIGGFEALNLKVFRDSGLDERALPKARTCFNRLIIPPNNSKEELVRKLEFAFANCPDIDRG</sequence>
<dbReference type="PRINTS" id="PR00348">
    <property type="entry name" value="UBIQUITIN"/>
</dbReference>
<dbReference type="Proteomes" id="UP000439903">
    <property type="component" value="Unassembled WGS sequence"/>
</dbReference>
<feature type="compositionally biased region" description="Acidic residues" evidence="4">
    <location>
        <begin position="533"/>
        <end position="545"/>
    </location>
</feature>
<feature type="domain" description="HECT" evidence="6">
    <location>
        <begin position="763"/>
        <end position="1159"/>
    </location>
</feature>
<proteinExistence type="predicted"/>
<feature type="region of interest" description="Disordered" evidence="4">
    <location>
        <begin position="316"/>
        <end position="364"/>
    </location>
</feature>
<feature type="active site" description="Glycyl thioester intermediate" evidence="3">
    <location>
        <position position="1127"/>
    </location>
</feature>
<feature type="region of interest" description="Disordered" evidence="4">
    <location>
        <begin position="270"/>
        <end position="297"/>
    </location>
</feature>
<dbReference type="GO" id="GO:0043161">
    <property type="term" value="P:proteasome-mediated ubiquitin-dependent protein catabolic process"/>
    <property type="evidence" value="ECO:0007669"/>
    <property type="project" value="TreeGrafter"/>
</dbReference>
<feature type="compositionally biased region" description="Low complexity" evidence="4">
    <location>
        <begin position="496"/>
        <end position="514"/>
    </location>
</feature>
<feature type="compositionally biased region" description="Acidic residues" evidence="4">
    <location>
        <begin position="515"/>
        <end position="526"/>
    </location>
</feature>
<dbReference type="Gene3D" id="3.10.20.90">
    <property type="entry name" value="Phosphatidylinositol 3-kinase Catalytic Subunit, Chain A, domain 1"/>
    <property type="match status" value="1"/>
</dbReference>
<feature type="region of interest" description="Disordered" evidence="4">
    <location>
        <begin position="393"/>
        <end position="545"/>
    </location>
</feature>
<evidence type="ECO:0000313" key="8">
    <source>
        <dbReference type="Proteomes" id="UP000439903"/>
    </source>
</evidence>
<dbReference type="OrthoDB" id="2359576at2759"/>
<keyword evidence="8" id="KW-1185">Reference proteome</keyword>
<evidence type="ECO:0000256" key="3">
    <source>
        <dbReference type="PROSITE-ProRule" id="PRU00104"/>
    </source>
</evidence>
<protein>
    <submittedName>
        <fullName evidence="7">Ubiquitin fusion degradation protein 4</fullName>
    </submittedName>
</protein>
<dbReference type="Gene3D" id="3.90.1750.10">
    <property type="entry name" value="Hect, E3 ligase catalytic domains"/>
    <property type="match status" value="1"/>
</dbReference>
<evidence type="ECO:0000259" key="5">
    <source>
        <dbReference type="PROSITE" id="PS50053"/>
    </source>
</evidence>
<dbReference type="InterPro" id="IPR029071">
    <property type="entry name" value="Ubiquitin-like_domsf"/>
</dbReference>
<accession>A0A8H3ZZ33</accession>
<feature type="domain" description="Ubiquitin-like" evidence="5">
    <location>
        <begin position="2"/>
        <end position="78"/>
    </location>
</feature>
<dbReference type="InterPro" id="IPR045322">
    <property type="entry name" value="HECTD1/TRIP12-like"/>
</dbReference>
<reference evidence="7 8" key="1">
    <citation type="journal article" date="2019" name="Environ. Microbiol.">
        <title>At the nexus of three kingdoms: the genome of the mycorrhizal fungus Gigaspora margarita provides insights into plant, endobacterial and fungal interactions.</title>
        <authorList>
            <person name="Venice F."/>
            <person name="Ghignone S."/>
            <person name="Salvioli di Fossalunga A."/>
            <person name="Amselem J."/>
            <person name="Novero M."/>
            <person name="Xianan X."/>
            <person name="Sedzielewska Toro K."/>
            <person name="Morin E."/>
            <person name="Lipzen A."/>
            <person name="Grigoriev I.V."/>
            <person name="Henrissat B."/>
            <person name="Martin F.M."/>
            <person name="Bonfante P."/>
        </authorList>
    </citation>
    <scope>NUCLEOTIDE SEQUENCE [LARGE SCALE GENOMIC DNA]</scope>
    <source>
        <strain evidence="7 8">BEG34</strain>
    </source>
</reference>
<evidence type="ECO:0000256" key="1">
    <source>
        <dbReference type="ARBA" id="ARBA00022679"/>
    </source>
</evidence>
<gene>
    <name evidence="7" type="ORF">F8M41_013149</name>
</gene>
<comment type="caution">
    <text evidence="7">The sequence shown here is derived from an EMBL/GenBank/DDBJ whole genome shotgun (WGS) entry which is preliminary data.</text>
</comment>
<dbReference type="PANTHER" id="PTHR45670">
    <property type="entry name" value="E3 UBIQUITIN-PROTEIN LIGASE TRIP12"/>
    <property type="match status" value="1"/>
</dbReference>
<dbReference type="InterPro" id="IPR000569">
    <property type="entry name" value="HECT_dom"/>
</dbReference>
<evidence type="ECO:0000256" key="4">
    <source>
        <dbReference type="SAM" id="MobiDB-lite"/>
    </source>
</evidence>
<dbReference type="InterPro" id="IPR035983">
    <property type="entry name" value="Hect_E3_ubiquitin_ligase"/>
</dbReference>
<dbReference type="Gene3D" id="3.30.2410.10">
    <property type="entry name" value="Hect, E3 ligase catalytic domain"/>
    <property type="match status" value="1"/>
</dbReference>
<dbReference type="InterPro" id="IPR000626">
    <property type="entry name" value="Ubiquitin-like_dom"/>
</dbReference>
<keyword evidence="1" id="KW-0808">Transferase</keyword>
<dbReference type="PROSITE" id="PS50053">
    <property type="entry name" value="UBIQUITIN_2"/>
    <property type="match status" value="1"/>
</dbReference>
<feature type="compositionally biased region" description="Polar residues" evidence="4">
    <location>
        <begin position="446"/>
        <end position="458"/>
    </location>
</feature>
<dbReference type="Pfam" id="PF00632">
    <property type="entry name" value="HECT"/>
    <property type="match status" value="1"/>
</dbReference>
<feature type="compositionally biased region" description="Polar residues" evidence="4">
    <location>
        <begin position="393"/>
        <end position="412"/>
    </location>
</feature>
<dbReference type="PROSITE" id="PS50237">
    <property type="entry name" value="HECT"/>
    <property type="match status" value="1"/>
</dbReference>
<name>A0A8H3ZZ33_GIGMA</name>
<feature type="compositionally biased region" description="Polar residues" evidence="4">
    <location>
        <begin position="330"/>
        <end position="346"/>
    </location>
</feature>
<dbReference type="FunFam" id="3.10.20.90:FF:000160">
    <property type="entry name" value="Polyubiquitin-C"/>
    <property type="match status" value="1"/>
</dbReference>
<dbReference type="AlphaFoldDB" id="A0A8H3ZZ33"/>
<feature type="compositionally biased region" description="Acidic residues" evidence="4">
    <location>
        <begin position="459"/>
        <end position="483"/>
    </location>
</feature>
<evidence type="ECO:0000259" key="6">
    <source>
        <dbReference type="PROSITE" id="PS50237"/>
    </source>
</evidence>
<organism evidence="7 8">
    <name type="scientific">Gigaspora margarita</name>
    <dbReference type="NCBI Taxonomy" id="4874"/>
    <lineage>
        <taxon>Eukaryota</taxon>
        <taxon>Fungi</taxon>
        <taxon>Fungi incertae sedis</taxon>
        <taxon>Mucoromycota</taxon>
        <taxon>Glomeromycotina</taxon>
        <taxon>Glomeromycetes</taxon>
        <taxon>Diversisporales</taxon>
        <taxon>Gigasporaceae</taxon>
        <taxon>Gigaspora</taxon>
    </lineage>
</organism>
<dbReference type="GO" id="GO:0061630">
    <property type="term" value="F:ubiquitin protein ligase activity"/>
    <property type="evidence" value="ECO:0007669"/>
    <property type="project" value="InterPro"/>
</dbReference>
<dbReference type="EMBL" id="WTPW01002669">
    <property type="protein sequence ID" value="KAF0371643.1"/>
    <property type="molecule type" value="Genomic_DNA"/>
</dbReference>
<evidence type="ECO:0000313" key="7">
    <source>
        <dbReference type="EMBL" id="KAF0371643.1"/>
    </source>
</evidence>
<dbReference type="PANTHER" id="PTHR45670:SF1">
    <property type="entry name" value="E3 UBIQUITIN-PROTEIN LIGASE HECTD1"/>
    <property type="match status" value="1"/>
</dbReference>